<evidence type="ECO:0000313" key="3">
    <source>
        <dbReference type="Proteomes" id="UP000022141"/>
    </source>
</evidence>
<reference evidence="2" key="1">
    <citation type="submission" date="2014-02" db="EMBL/GenBank/DDBJ databases">
        <title>Expanding our view of genomic diversity in Candidatus Accumulibacter clades.</title>
        <authorList>
            <person name="Skennerton C.T."/>
            <person name="Barr J.J."/>
            <person name="Slater F.R."/>
            <person name="Bond P.L."/>
            <person name="Tyson G.W."/>
        </authorList>
    </citation>
    <scope>NUCLEOTIDE SEQUENCE [LARGE SCALE GENOMIC DNA]</scope>
</reference>
<dbReference type="PATRIC" id="fig|1454004.3.peg.1184"/>
<dbReference type="STRING" id="1454004.AW11_01129"/>
<dbReference type="Proteomes" id="UP000022141">
    <property type="component" value="Unassembled WGS sequence"/>
</dbReference>
<proteinExistence type="predicted"/>
<dbReference type="SMART" id="SM00028">
    <property type="entry name" value="TPR"/>
    <property type="match status" value="2"/>
</dbReference>
<keyword evidence="3" id="KW-1185">Reference proteome</keyword>
<dbReference type="SUPFAM" id="SSF48452">
    <property type="entry name" value="TPR-like"/>
    <property type="match status" value="1"/>
</dbReference>
<evidence type="ECO:0000313" key="2">
    <source>
        <dbReference type="EMBL" id="EXI90095.1"/>
    </source>
</evidence>
<sequence>MLENVTADLARTEILTRMAVFKLTCFTHLRILSLLLVALATGLTLSANAAPRKPSDDSEVLERLPTRAGDAGARELLALRAAMAAAENDPRPAGRLAQHYFDLAMARGDPRYVGYAEAVLARFPEPLPAELLSIRGMLRQYRHDFQAALDDFAAALALDPQLAQAHAWRAAIFLVQANYPAAQQECRALLALGKGVLYGSCSGLAQAYGGQLAAGYHALQQALTSSHDPDNRLWLLTRMGEVAAWRGQPDVAERHYREALRIGRDDGYLLAAWSDFLLDSGRPADVLRELATWESSDTLLLRLAEAAALANAPEAARLAQTLDDRFAAARQRGDTTHRAEEARFALHLRHDPARALRLAAENYAVQREPRDARVLLEAAIAAGDPIAAQPARDWLHNSGFEDRRLRDLGQRSALASVQGKPPASAQR</sequence>
<dbReference type="EMBL" id="JEMY01000010">
    <property type="protein sequence ID" value="EXI90095.1"/>
    <property type="molecule type" value="Genomic_DNA"/>
</dbReference>
<gene>
    <name evidence="2" type="ORF">AW11_01129</name>
</gene>
<dbReference type="InterPro" id="IPR019734">
    <property type="entry name" value="TPR_rpt"/>
</dbReference>
<name>A0A011QM58_ACCRE</name>
<dbReference type="PROSITE" id="PS50005">
    <property type="entry name" value="TPR"/>
    <property type="match status" value="1"/>
</dbReference>
<dbReference type="Gene3D" id="1.25.40.10">
    <property type="entry name" value="Tetratricopeptide repeat domain"/>
    <property type="match status" value="1"/>
</dbReference>
<dbReference type="AlphaFoldDB" id="A0A011QM58"/>
<dbReference type="eggNOG" id="COG0457">
    <property type="taxonomic scope" value="Bacteria"/>
</dbReference>
<organism evidence="2 3">
    <name type="scientific">Accumulibacter regalis</name>
    <dbReference type="NCBI Taxonomy" id="522306"/>
    <lineage>
        <taxon>Bacteria</taxon>
        <taxon>Pseudomonadati</taxon>
        <taxon>Pseudomonadota</taxon>
        <taxon>Betaproteobacteria</taxon>
        <taxon>Candidatus Accumulibacter</taxon>
    </lineage>
</organism>
<evidence type="ECO:0000256" key="1">
    <source>
        <dbReference type="PROSITE-ProRule" id="PRU00339"/>
    </source>
</evidence>
<accession>A0A011QM58</accession>
<dbReference type="InterPro" id="IPR011990">
    <property type="entry name" value="TPR-like_helical_dom_sf"/>
</dbReference>
<comment type="caution">
    <text evidence="2">The sequence shown here is derived from an EMBL/GenBank/DDBJ whole genome shotgun (WGS) entry which is preliminary data.</text>
</comment>
<feature type="repeat" description="TPR" evidence="1">
    <location>
        <begin position="129"/>
        <end position="162"/>
    </location>
</feature>
<keyword evidence="1" id="KW-0802">TPR repeat</keyword>
<protein>
    <submittedName>
        <fullName evidence="2">ATPase</fullName>
    </submittedName>
</protein>